<dbReference type="RefSeq" id="WP_254746581.1">
    <property type="nucleotide sequence ID" value="NZ_JANCLV010000001.1"/>
</dbReference>
<evidence type="ECO:0000256" key="1">
    <source>
        <dbReference type="SAM" id="SignalP"/>
    </source>
</evidence>
<accession>A0ABT1LI63</accession>
<comment type="caution">
    <text evidence="2">The sequence shown here is derived from an EMBL/GenBank/DDBJ whole genome shotgun (WGS) entry which is preliminary data.</text>
</comment>
<dbReference type="Proteomes" id="UP001524318">
    <property type="component" value="Unassembled WGS sequence"/>
</dbReference>
<dbReference type="EMBL" id="JANCLV010000001">
    <property type="protein sequence ID" value="MCP8998150.1"/>
    <property type="molecule type" value="Genomic_DNA"/>
</dbReference>
<sequence length="127" mass="12510">MRKSAKIITALSVAGLAVAAGSAFTAGNTFASDATKPLTGYATTTVSGATVNSLQYNLNAVGDSIDSATLVLAGDTSTSTVKMNYNGGTSFACGTGTVSGTTTIITTYTCTQSQSTSGLTSTGVVVN</sequence>
<proteinExistence type="predicted"/>
<name>A0ABT1LI63_9MICC</name>
<keyword evidence="1" id="KW-0732">Signal</keyword>
<protein>
    <submittedName>
        <fullName evidence="2">Uncharacterized protein</fullName>
    </submittedName>
</protein>
<evidence type="ECO:0000313" key="2">
    <source>
        <dbReference type="EMBL" id="MCP8998150.1"/>
    </source>
</evidence>
<gene>
    <name evidence="2" type="ORF">NFC73_00150</name>
</gene>
<feature type="chain" id="PRO_5046506332" evidence="1">
    <location>
        <begin position="20"/>
        <end position="127"/>
    </location>
</feature>
<evidence type="ECO:0000313" key="3">
    <source>
        <dbReference type="Proteomes" id="UP001524318"/>
    </source>
</evidence>
<organism evidence="2 3">
    <name type="scientific">Pseudarthrobacter humi</name>
    <dbReference type="NCBI Taxonomy" id="2952523"/>
    <lineage>
        <taxon>Bacteria</taxon>
        <taxon>Bacillati</taxon>
        <taxon>Actinomycetota</taxon>
        <taxon>Actinomycetes</taxon>
        <taxon>Micrococcales</taxon>
        <taxon>Micrococcaceae</taxon>
        <taxon>Pseudarthrobacter</taxon>
    </lineage>
</organism>
<reference evidence="2 3" key="1">
    <citation type="submission" date="2022-06" db="EMBL/GenBank/DDBJ databases">
        <title>Pseudarthrobacter sp. strain RMG13 Genome sequencing and assembly.</title>
        <authorList>
            <person name="Kim I."/>
        </authorList>
    </citation>
    <scope>NUCLEOTIDE SEQUENCE [LARGE SCALE GENOMIC DNA]</scope>
    <source>
        <strain evidence="2 3">RMG13</strain>
    </source>
</reference>
<keyword evidence="3" id="KW-1185">Reference proteome</keyword>
<feature type="signal peptide" evidence="1">
    <location>
        <begin position="1"/>
        <end position="19"/>
    </location>
</feature>